<dbReference type="Proteomes" id="UP000237347">
    <property type="component" value="Unassembled WGS sequence"/>
</dbReference>
<organism evidence="2 3">
    <name type="scientific">Quercus suber</name>
    <name type="common">Cork oak</name>
    <dbReference type="NCBI Taxonomy" id="58331"/>
    <lineage>
        <taxon>Eukaryota</taxon>
        <taxon>Viridiplantae</taxon>
        <taxon>Streptophyta</taxon>
        <taxon>Embryophyta</taxon>
        <taxon>Tracheophyta</taxon>
        <taxon>Spermatophyta</taxon>
        <taxon>Magnoliopsida</taxon>
        <taxon>eudicotyledons</taxon>
        <taxon>Gunneridae</taxon>
        <taxon>Pentapetalae</taxon>
        <taxon>rosids</taxon>
        <taxon>fabids</taxon>
        <taxon>Fagales</taxon>
        <taxon>Fagaceae</taxon>
        <taxon>Quercus</taxon>
    </lineage>
</organism>
<dbReference type="AlphaFoldDB" id="A0AAW0KG50"/>
<evidence type="ECO:0000313" key="3">
    <source>
        <dbReference type="Proteomes" id="UP000237347"/>
    </source>
</evidence>
<proteinExistence type="predicted"/>
<evidence type="ECO:0000313" key="2">
    <source>
        <dbReference type="EMBL" id="KAK7837850.1"/>
    </source>
</evidence>
<dbReference type="EMBL" id="PKMF04000320">
    <property type="protein sequence ID" value="KAK7837850.1"/>
    <property type="molecule type" value="Genomic_DNA"/>
</dbReference>
<evidence type="ECO:0000259" key="1">
    <source>
        <dbReference type="Pfam" id="PF24847"/>
    </source>
</evidence>
<keyword evidence="3" id="KW-1185">Reference proteome</keyword>
<dbReference type="PANTHER" id="PTHR33513">
    <property type="entry name" value="OS06G0523300 PROTEIN"/>
    <property type="match status" value="1"/>
</dbReference>
<accession>A0AAW0KG50</accession>
<sequence length="106" mass="12198">MVACSATTYQQAQLKEAQSKDLKEEGIAQIIVSKEDSANGFEMPLHYPRYTKEDYEKMEDWKLDMVLKEYGLTVKGALDAKDHLSLEHLFGQISFSYLSFNNDIRI</sequence>
<reference evidence="2 3" key="1">
    <citation type="journal article" date="2018" name="Sci. Data">
        <title>The draft genome sequence of cork oak.</title>
        <authorList>
            <person name="Ramos A.M."/>
            <person name="Usie A."/>
            <person name="Barbosa P."/>
            <person name="Barros P.M."/>
            <person name="Capote T."/>
            <person name="Chaves I."/>
            <person name="Simoes F."/>
            <person name="Abreu I."/>
            <person name="Carrasquinho I."/>
            <person name="Faro C."/>
            <person name="Guimaraes J.B."/>
            <person name="Mendonca D."/>
            <person name="Nobrega F."/>
            <person name="Rodrigues L."/>
            <person name="Saibo N.J.M."/>
            <person name="Varela M.C."/>
            <person name="Egas C."/>
            <person name="Matos J."/>
            <person name="Miguel C.M."/>
            <person name="Oliveira M.M."/>
            <person name="Ricardo C.P."/>
            <person name="Goncalves S."/>
        </authorList>
    </citation>
    <scope>NUCLEOTIDE SEQUENCE [LARGE SCALE GENOMIC DNA]</scope>
    <source>
        <strain evidence="3">cv. HL8</strain>
    </source>
</reference>
<comment type="caution">
    <text evidence="2">The sequence shown here is derived from an EMBL/GenBank/DDBJ whole genome shotgun (WGS) entry which is preliminary data.</text>
</comment>
<gene>
    <name evidence="2" type="ORF">CFP56_020698</name>
</gene>
<dbReference type="InterPro" id="IPR056139">
    <property type="entry name" value="DUF7722"/>
</dbReference>
<name>A0AAW0KG50_QUESU</name>
<dbReference type="PANTHER" id="PTHR33513:SF21">
    <property type="entry name" value="JMJN DOMAIN-CONTAINING PROTEIN"/>
    <property type="match status" value="1"/>
</dbReference>
<feature type="domain" description="DUF7722" evidence="1">
    <location>
        <begin position="47"/>
        <end position="82"/>
    </location>
</feature>
<dbReference type="Pfam" id="PF24847">
    <property type="entry name" value="DUF7722"/>
    <property type="match status" value="1"/>
</dbReference>
<protein>
    <recommendedName>
        <fullName evidence="1">DUF7722 domain-containing protein</fullName>
    </recommendedName>
</protein>